<feature type="transmembrane region" description="Helical" evidence="1">
    <location>
        <begin position="90"/>
        <end position="112"/>
    </location>
</feature>
<dbReference type="Proteomes" id="UP001219066">
    <property type="component" value="Chromosome"/>
</dbReference>
<protein>
    <submittedName>
        <fullName evidence="2">Uncharacterized protein</fullName>
    </submittedName>
</protein>
<dbReference type="AlphaFoldDB" id="A0AAX3SJ77"/>
<accession>A0AAX3SJ77</accession>
<sequence>MNRVKYGILVFLIYLAAIIFAIFLHKVNSDSSLLIFLLGCCVVPFYYAHFLSGYIVGLNNVADRFKGNLLVNIKFLKYLYDGNLVVSSKFMVIEFFLSYVGGIVGIVVAFVLRN</sequence>
<evidence type="ECO:0000313" key="3">
    <source>
        <dbReference type="Proteomes" id="UP001219066"/>
    </source>
</evidence>
<gene>
    <name evidence="2" type="ORF">PYR84_24880</name>
</gene>
<reference evidence="2" key="1">
    <citation type="submission" date="2023-03" db="EMBL/GenBank/DDBJ databases">
        <title>Synergistic degradation of erythromycin by symbiotic bacteria Ery-6A and Ery-6B and application in simulated water remediation.</title>
        <authorList>
            <person name="Xu S."/>
        </authorList>
    </citation>
    <scope>NUCLEOTIDE SEQUENCE</scope>
    <source>
        <strain evidence="2">Ery-6A</strain>
    </source>
</reference>
<feature type="transmembrane region" description="Helical" evidence="1">
    <location>
        <begin position="6"/>
        <end position="24"/>
    </location>
</feature>
<keyword evidence="1" id="KW-0472">Membrane</keyword>
<keyword evidence="1" id="KW-0812">Transmembrane</keyword>
<organism evidence="2 3">
    <name type="scientific">Delftia tsuruhatensis</name>
    <dbReference type="NCBI Taxonomy" id="180282"/>
    <lineage>
        <taxon>Bacteria</taxon>
        <taxon>Pseudomonadati</taxon>
        <taxon>Pseudomonadota</taxon>
        <taxon>Betaproteobacteria</taxon>
        <taxon>Burkholderiales</taxon>
        <taxon>Comamonadaceae</taxon>
        <taxon>Delftia</taxon>
    </lineage>
</organism>
<evidence type="ECO:0000313" key="2">
    <source>
        <dbReference type="EMBL" id="WFF80127.1"/>
    </source>
</evidence>
<evidence type="ECO:0000256" key="1">
    <source>
        <dbReference type="SAM" id="Phobius"/>
    </source>
</evidence>
<feature type="transmembrane region" description="Helical" evidence="1">
    <location>
        <begin position="33"/>
        <end position="56"/>
    </location>
</feature>
<dbReference type="EMBL" id="CP120956">
    <property type="protein sequence ID" value="WFF80127.1"/>
    <property type="molecule type" value="Genomic_DNA"/>
</dbReference>
<keyword evidence="1" id="KW-1133">Transmembrane helix</keyword>
<dbReference type="RefSeq" id="WP_128422627.1">
    <property type="nucleotide sequence ID" value="NZ_CBCSDN010000006.1"/>
</dbReference>
<name>A0AAX3SJ77_9BURK</name>
<proteinExistence type="predicted"/>